<gene>
    <name evidence="2" type="ORF">AXF42_Ash002824</name>
</gene>
<organism evidence="2 3">
    <name type="scientific">Apostasia shenzhenica</name>
    <dbReference type="NCBI Taxonomy" id="1088818"/>
    <lineage>
        <taxon>Eukaryota</taxon>
        <taxon>Viridiplantae</taxon>
        <taxon>Streptophyta</taxon>
        <taxon>Embryophyta</taxon>
        <taxon>Tracheophyta</taxon>
        <taxon>Spermatophyta</taxon>
        <taxon>Magnoliopsida</taxon>
        <taxon>Liliopsida</taxon>
        <taxon>Asparagales</taxon>
        <taxon>Orchidaceae</taxon>
        <taxon>Apostasioideae</taxon>
        <taxon>Apostasia</taxon>
    </lineage>
</organism>
<feature type="chain" id="PRO_5014119345" description="Secreted protein" evidence="1">
    <location>
        <begin position="18"/>
        <end position="132"/>
    </location>
</feature>
<dbReference type="EMBL" id="KZ452013">
    <property type="protein sequence ID" value="PKA51459.1"/>
    <property type="molecule type" value="Genomic_DNA"/>
</dbReference>
<evidence type="ECO:0008006" key="4">
    <source>
        <dbReference type="Google" id="ProtNLM"/>
    </source>
</evidence>
<evidence type="ECO:0000313" key="2">
    <source>
        <dbReference type="EMBL" id="PKA51459.1"/>
    </source>
</evidence>
<dbReference type="Proteomes" id="UP000236161">
    <property type="component" value="Unassembled WGS sequence"/>
</dbReference>
<evidence type="ECO:0000313" key="3">
    <source>
        <dbReference type="Proteomes" id="UP000236161"/>
    </source>
</evidence>
<evidence type="ECO:0000256" key="1">
    <source>
        <dbReference type="SAM" id="SignalP"/>
    </source>
</evidence>
<protein>
    <recommendedName>
        <fullName evidence="4">Secreted protein</fullName>
    </recommendedName>
</protein>
<reference evidence="2 3" key="1">
    <citation type="journal article" date="2017" name="Nature">
        <title>The Apostasia genome and the evolution of orchids.</title>
        <authorList>
            <person name="Zhang G.Q."/>
            <person name="Liu K.W."/>
            <person name="Li Z."/>
            <person name="Lohaus R."/>
            <person name="Hsiao Y.Y."/>
            <person name="Niu S.C."/>
            <person name="Wang J.Y."/>
            <person name="Lin Y.C."/>
            <person name="Xu Q."/>
            <person name="Chen L.J."/>
            <person name="Yoshida K."/>
            <person name="Fujiwara S."/>
            <person name="Wang Z.W."/>
            <person name="Zhang Y.Q."/>
            <person name="Mitsuda N."/>
            <person name="Wang M."/>
            <person name="Liu G.H."/>
            <person name="Pecoraro L."/>
            <person name="Huang H.X."/>
            <person name="Xiao X.J."/>
            <person name="Lin M."/>
            <person name="Wu X.Y."/>
            <person name="Wu W.L."/>
            <person name="Chen Y.Y."/>
            <person name="Chang S.B."/>
            <person name="Sakamoto S."/>
            <person name="Ohme-Takagi M."/>
            <person name="Yagi M."/>
            <person name="Zeng S.J."/>
            <person name="Shen C.Y."/>
            <person name="Yeh C.M."/>
            <person name="Luo Y.B."/>
            <person name="Tsai W.C."/>
            <person name="Van de Peer Y."/>
            <person name="Liu Z.J."/>
        </authorList>
    </citation>
    <scope>NUCLEOTIDE SEQUENCE [LARGE SCALE GENOMIC DNA]</scope>
    <source>
        <strain evidence="3">cv. Shenzhen</strain>
        <tissue evidence="2">Stem</tissue>
    </source>
</reference>
<accession>A0A2I0A7D5</accession>
<keyword evidence="3" id="KW-1185">Reference proteome</keyword>
<proteinExistence type="predicted"/>
<feature type="signal peptide" evidence="1">
    <location>
        <begin position="1"/>
        <end position="17"/>
    </location>
</feature>
<name>A0A2I0A7D5_9ASPA</name>
<dbReference type="AlphaFoldDB" id="A0A2I0A7D5"/>
<sequence>MQYSIVGMLIIFRGGLAVASSSSLAVQSRSSSYPPLAGSSPAHRTGIEQLALPPSASGSLFQRPREAAAAVACRRHPTFDGRSREEEGDAIEISNDSDVRHMPYIPSKFDSKTQWCINYKLCNTHDLHFIEE</sequence>
<keyword evidence="1" id="KW-0732">Signal</keyword>